<name>A0AA39R4Q1_9LECA</name>
<evidence type="ECO:0000256" key="2">
    <source>
        <dbReference type="SAM" id="MobiDB-lite"/>
    </source>
</evidence>
<dbReference type="AlphaFoldDB" id="A0AA39R4Q1"/>
<proteinExistence type="predicted"/>
<feature type="region of interest" description="Disordered" evidence="2">
    <location>
        <begin position="29"/>
        <end position="95"/>
    </location>
</feature>
<comment type="caution">
    <text evidence="3">The sequence shown here is derived from an EMBL/GenBank/DDBJ whole genome shotgun (WGS) entry which is preliminary data.</text>
</comment>
<reference evidence="3" key="1">
    <citation type="submission" date="2023-03" db="EMBL/GenBank/DDBJ databases">
        <title>Complete genome of Cladonia borealis.</title>
        <authorList>
            <person name="Park H."/>
        </authorList>
    </citation>
    <scope>NUCLEOTIDE SEQUENCE</scope>
    <source>
        <strain evidence="3">ANT050790</strain>
    </source>
</reference>
<protein>
    <submittedName>
        <fullName evidence="3">Uncharacterized protein</fullName>
    </submittedName>
</protein>
<dbReference type="Pfam" id="PF13094">
    <property type="entry name" value="CENP-Q"/>
    <property type="match status" value="1"/>
</dbReference>
<dbReference type="EMBL" id="JAFEKC020000006">
    <property type="protein sequence ID" value="KAK0513759.1"/>
    <property type="molecule type" value="Genomic_DNA"/>
</dbReference>
<sequence>MYNFNKQSIFGKESDEALEYNGLEAKRKSITGVKRKPPKPALQKTPIPKLRITRDASLESTVQETAPKPRELLSIRSVGSNKPLPRRRAKQPAMKPTVKHISQSTIRSKWTSLDEDAQAKVASIFRSIELPVLARYTSEQKKIEAQHTLRSVTSTLIKRIPKMPFPPRTKEVHFDYEALVKSNRAMQQRLTASTNANTKLRNELERQKLALATENQELEDLEASV</sequence>
<accession>A0AA39R4Q1</accession>
<keyword evidence="1" id="KW-0175">Coiled coil</keyword>
<evidence type="ECO:0000256" key="1">
    <source>
        <dbReference type="SAM" id="Coils"/>
    </source>
</evidence>
<evidence type="ECO:0000313" key="4">
    <source>
        <dbReference type="Proteomes" id="UP001166286"/>
    </source>
</evidence>
<dbReference type="Proteomes" id="UP001166286">
    <property type="component" value="Unassembled WGS sequence"/>
</dbReference>
<keyword evidence="4" id="KW-1185">Reference proteome</keyword>
<evidence type="ECO:0000313" key="3">
    <source>
        <dbReference type="EMBL" id="KAK0513759.1"/>
    </source>
</evidence>
<gene>
    <name evidence="3" type="ORF">JMJ35_003481</name>
</gene>
<feature type="coiled-coil region" evidence="1">
    <location>
        <begin position="183"/>
        <end position="224"/>
    </location>
</feature>
<organism evidence="3 4">
    <name type="scientific">Cladonia borealis</name>
    <dbReference type="NCBI Taxonomy" id="184061"/>
    <lineage>
        <taxon>Eukaryota</taxon>
        <taxon>Fungi</taxon>
        <taxon>Dikarya</taxon>
        <taxon>Ascomycota</taxon>
        <taxon>Pezizomycotina</taxon>
        <taxon>Lecanoromycetes</taxon>
        <taxon>OSLEUM clade</taxon>
        <taxon>Lecanoromycetidae</taxon>
        <taxon>Lecanorales</taxon>
        <taxon>Lecanorineae</taxon>
        <taxon>Cladoniaceae</taxon>
        <taxon>Cladonia</taxon>
    </lineage>
</organism>
<dbReference type="InterPro" id="IPR025212">
    <property type="entry name" value="CAD_CENP-Q"/>
</dbReference>